<dbReference type="AlphaFoldDB" id="A0A813IJN6"/>
<name>A0A813IJN6_POLGL</name>
<feature type="non-terminal residue" evidence="1">
    <location>
        <position position="1"/>
    </location>
</feature>
<evidence type="ECO:0000313" key="2">
    <source>
        <dbReference type="Proteomes" id="UP000626109"/>
    </source>
</evidence>
<evidence type="ECO:0000313" key="1">
    <source>
        <dbReference type="EMBL" id="CAE8651000.1"/>
    </source>
</evidence>
<organism evidence="1 2">
    <name type="scientific">Polarella glacialis</name>
    <name type="common">Dinoflagellate</name>
    <dbReference type="NCBI Taxonomy" id="89957"/>
    <lineage>
        <taxon>Eukaryota</taxon>
        <taxon>Sar</taxon>
        <taxon>Alveolata</taxon>
        <taxon>Dinophyceae</taxon>
        <taxon>Suessiales</taxon>
        <taxon>Suessiaceae</taxon>
        <taxon>Polarella</taxon>
    </lineage>
</organism>
<sequence length="102" mass="10183">APKGGGFPQKSVFGGAVIGGAVNPDFQVEDFLSRNGGIDAEAAEALRVCVPEVQQLVTGEDISGARNPSSALLARIGKAKASLFGARRGTGAPSGGGRSAPY</sequence>
<dbReference type="Proteomes" id="UP000626109">
    <property type="component" value="Unassembled WGS sequence"/>
</dbReference>
<dbReference type="EMBL" id="CAJNNW010009495">
    <property type="protein sequence ID" value="CAE8651000.1"/>
    <property type="molecule type" value="Genomic_DNA"/>
</dbReference>
<gene>
    <name evidence="1" type="ORF">PGLA2088_LOCUS8757</name>
</gene>
<protein>
    <submittedName>
        <fullName evidence="1">Uncharacterized protein</fullName>
    </submittedName>
</protein>
<accession>A0A813IJN6</accession>
<proteinExistence type="predicted"/>
<reference evidence="1" key="1">
    <citation type="submission" date="2021-02" db="EMBL/GenBank/DDBJ databases">
        <authorList>
            <person name="Dougan E. K."/>
            <person name="Rhodes N."/>
            <person name="Thang M."/>
            <person name="Chan C."/>
        </authorList>
    </citation>
    <scope>NUCLEOTIDE SEQUENCE</scope>
</reference>
<comment type="caution">
    <text evidence="1">The sequence shown here is derived from an EMBL/GenBank/DDBJ whole genome shotgun (WGS) entry which is preliminary data.</text>
</comment>